<evidence type="ECO:0000313" key="3">
    <source>
        <dbReference type="Proteomes" id="UP000023152"/>
    </source>
</evidence>
<comment type="caution">
    <text evidence="2">The sequence shown here is derived from an EMBL/GenBank/DDBJ whole genome shotgun (WGS) entry which is preliminary data.</text>
</comment>
<proteinExistence type="predicted"/>
<dbReference type="PANTHER" id="PTHR14919:SF0">
    <property type="entry name" value="SPERM FLAGELLAR PROTEIN 2"/>
    <property type="match status" value="1"/>
</dbReference>
<sequence length="229" mass="26701">MSKLDEWIRLRIASEDEAIQSLILYVQDNIEQESPLYHRLLLNSDNVLIDNDLLLHPLPAPIKQSVQMEQELEGAFKISQLRKIQSSLQNQAPSGVIMLVDMLGFLTNLQEMNDGYLKHGRYYRERISTKKLAPFRVPDFDENNEFVNWKLWLVAQLLQILELISTQSCIPSIHALLEYQQIFESPNCTRIDNCVTRASFNIVHLWIDDIVQQTNDNEKSNPWKEFLFG</sequence>
<accession>X6NGR1</accession>
<dbReference type="EMBL" id="ASPP01008478">
    <property type="protein sequence ID" value="ETO25505.1"/>
    <property type="molecule type" value="Genomic_DNA"/>
</dbReference>
<gene>
    <name evidence="2" type="ORF">RFI_11631</name>
</gene>
<dbReference type="PANTHER" id="PTHR14919">
    <property type="entry name" value="KPL2-RELATED"/>
    <property type="match status" value="1"/>
</dbReference>
<dbReference type="Pfam" id="PF24082">
    <property type="entry name" value="SPEF2_C"/>
    <property type="match status" value="1"/>
</dbReference>
<dbReference type="Proteomes" id="UP000023152">
    <property type="component" value="Unassembled WGS sequence"/>
</dbReference>
<evidence type="ECO:0000259" key="1">
    <source>
        <dbReference type="Pfam" id="PF24082"/>
    </source>
</evidence>
<dbReference type="AlphaFoldDB" id="X6NGR1"/>
<name>X6NGR1_RETFI</name>
<organism evidence="2 3">
    <name type="scientific">Reticulomyxa filosa</name>
    <dbReference type="NCBI Taxonomy" id="46433"/>
    <lineage>
        <taxon>Eukaryota</taxon>
        <taxon>Sar</taxon>
        <taxon>Rhizaria</taxon>
        <taxon>Retaria</taxon>
        <taxon>Foraminifera</taxon>
        <taxon>Monothalamids</taxon>
        <taxon>Reticulomyxidae</taxon>
        <taxon>Reticulomyxa</taxon>
    </lineage>
</organism>
<protein>
    <recommendedName>
        <fullName evidence="1">SPEF2 C-terminal domain-containing protein</fullName>
    </recommendedName>
</protein>
<dbReference type="InterPro" id="IPR052634">
    <property type="entry name" value="Sperm_flagellar-bone_growth"/>
</dbReference>
<dbReference type="InterPro" id="IPR056199">
    <property type="entry name" value="SPEF2_C"/>
</dbReference>
<reference evidence="2 3" key="1">
    <citation type="journal article" date="2013" name="Curr. Biol.">
        <title>The Genome of the Foraminiferan Reticulomyxa filosa.</title>
        <authorList>
            <person name="Glockner G."/>
            <person name="Hulsmann N."/>
            <person name="Schleicher M."/>
            <person name="Noegel A.A."/>
            <person name="Eichinger L."/>
            <person name="Gallinger C."/>
            <person name="Pawlowski J."/>
            <person name="Sierra R."/>
            <person name="Euteneuer U."/>
            <person name="Pillet L."/>
            <person name="Moustafa A."/>
            <person name="Platzer M."/>
            <person name="Groth M."/>
            <person name="Szafranski K."/>
            <person name="Schliwa M."/>
        </authorList>
    </citation>
    <scope>NUCLEOTIDE SEQUENCE [LARGE SCALE GENOMIC DNA]</scope>
</reference>
<keyword evidence="3" id="KW-1185">Reference proteome</keyword>
<evidence type="ECO:0000313" key="2">
    <source>
        <dbReference type="EMBL" id="ETO25505.1"/>
    </source>
</evidence>
<feature type="domain" description="SPEF2 C-terminal" evidence="1">
    <location>
        <begin position="76"/>
        <end position="222"/>
    </location>
</feature>